<reference evidence="2 3" key="1">
    <citation type="submission" date="2020-08" db="EMBL/GenBank/DDBJ databases">
        <authorList>
            <person name="Liu C."/>
            <person name="Sun Q."/>
        </authorList>
    </citation>
    <scope>NUCLEOTIDE SEQUENCE [LARGE SCALE GENOMIC DNA]</scope>
    <source>
        <strain evidence="2 3">NSJ-45</strain>
    </source>
</reference>
<proteinExistence type="predicted"/>
<dbReference type="PANTHER" id="PTHR43404:SF2">
    <property type="entry name" value="LIPOPOLYSACCHARIDE CHOLINEPHOSPHOTRANSFERASE LICD"/>
    <property type="match status" value="1"/>
</dbReference>
<dbReference type="RefSeq" id="WP_187004938.1">
    <property type="nucleotide sequence ID" value="NZ_JACRWD010000001.1"/>
</dbReference>
<name>A0ABR7K077_9FIRM</name>
<gene>
    <name evidence="2" type="ORF">H8891_01795</name>
</gene>
<comment type="caution">
    <text evidence="2">The sequence shown here is derived from an EMBL/GenBank/DDBJ whole genome shotgun (WGS) entry which is preliminary data.</text>
</comment>
<dbReference type="Proteomes" id="UP000611796">
    <property type="component" value="Unassembled WGS sequence"/>
</dbReference>
<organism evidence="2 3">
    <name type="scientific">Paeniclostridium hominis</name>
    <dbReference type="NCBI Taxonomy" id="2764329"/>
    <lineage>
        <taxon>Bacteria</taxon>
        <taxon>Bacillati</taxon>
        <taxon>Bacillota</taxon>
        <taxon>Clostridia</taxon>
        <taxon>Peptostreptococcales</taxon>
        <taxon>Peptostreptococcaceae</taxon>
        <taxon>Paeniclostridium</taxon>
    </lineage>
</organism>
<dbReference type="Pfam" id="PF04991">
    <property type="entry name" value="LicD"/>
    <property type="match status" value="1"/>
</dbReference>
<dbReference type="InterPro" id="IPR007074">
    <property type="entry name" value="LicD/FKTN/FKRP_NTP_transf"/>
</dbReference>
<keyword evidence="3" id="KW-1185">Reference proteome</keyword>
<sequence length="286" mass="34659">MSKKNECLKLNKEELEKLHSNLLLLLKEFDRICRKHNIKYYLSDGTLLGAVRHKGFIPWDDDIDVQMSRSEYERFCEVCKEELDKSKFFFQNQETDKHYNWVYGKLRLKNTTYMRVGQEHLKQDSGIFMDIFPLDNISDNKFTQYYFEVICKMCRKIFWAPVGCVVKEHFYSRLFFKLLCFIPRKLTIRVFEFFAKFYQNKETDLFAYYNLDYLRNERQVLKKEWYKKSITMEFEGYEFFVPEAYDEILTVTYGDYMKLPPEDKRGSTSPASYIKFLDGTEVKLER</sequence>
<protein>
    <submittedName>
        <fullName evidence="2">LicD family protein</fullName>
    </submittedName>
</protein>
<feature type="domain" description="LicD/FKTN/FKRP nucleotidyltransferase" evidence="1">
    <location>
        <begin position="33"/>
        <end position="254"/>
    </location>
</feature>
<evidence type="ECO:0000313" key="3">
    <source>
        <dbReference type="Proteomes" id="UP000611796"/>
    </source>
</evidence>
<dbReference type="PANTHER" id="PTHR43404">
    <property type="entry name" value="LIPOPOLYSACCHARIDE CHOLINEPHOSPHOTRANSFERASE LICD"/>
    <property type="match status" value="1"/>
</dbReference>
<evidence type="ECO:0000313" key="2">
    <source>
        <dbReference type="EMBL" id="MBC6002518.1"/>
    </source>
</evidence>
<evidence type="ECO:0000259" key="1">
    <source>
        <dbReference type="Pfam" id="PF04991"/>
    </source>
</evidence>
<dbReference type="InterPro" id="IPR052942">
    <property type="entry name" value="LPS_cholinephosphotransferase"/>
</dbReference>
<accession>A0ABR7K077</accession>
<dbReference type="EMBL" id="JACRWD010000001">
    <property type="protein sequence ID" value="MBC6002518.1"/>
    <property type="molecule type" value="Genomic_DNA"/>
</dbReference>